<gene>
    <name evidence="1" type="ORF">CVS29_16980</name>
</gene>
<evidence type="ECO:0000313" key="1">
    <source>
        <dbReference type="EMBL" id="PXA64063.1"/>
    </source>
</evidence>
<dbReference type="RefSeq" id="WP_110107684.1">
    <property type="nucleotide sequence ID" value="NZ_JACBZZ010000001.1"/>
</dbReference>
<organism evidence="1 2">
    <name type="scientific">Arthrobacter psychrochitiniphilus</name>
    <dbReference type="NCBI Taxonomy" id="291045"/>
    <lineage>
        <taxon>Bacteria</taxon>
        <taxon>Bacillati</taxon>
        <taxon>Actinomycetota</taxon>
        <taxon>Actinomycetes</taxon>
        <taxon>Micrococcales</taxon>
        <taxon>Micrococcaceae</taxon>
        <taxon>Arthrobacter</taxon>
    </lineage>
</organism>
<proteinExistence type="predicted"/>
<protein>
    <recommendedName>
        <fullName evidence="3">DUF4304 domain-containing protein</fullName>
    </recommendedName>
</protein>
<sequence length="213" mass="23451">MSSRTHPGEVALCDALVGAGFKKRADGIFTIVLDDDVLGILGLNYASRAGGPGELNMNPICGVRIQSLERSVADITGRKYSQYMPATVSEPLRYLVPIEHRMDWILTRENPEKNAAVIADILASLESYGLPYMRERATLEAMAQALVAKEGHRWQTVFRAPVALWLLNRNEEALSAMEAQLTEIGSQENAAYNDYRAFASALKRRIAESAALP</sequence>
<evidence type="ECO:0000313" key="2">
    <source>
        <dbReference type="Proteomes" id="UP000246303"/>
    </source>
</evidence>
<comment type="caution">
    <text evidence="1">The sequence shown here is derived from an EMBL/GenBank/DDBJ whole genome shotgun (WGS) entry which is preliminary data.</text>
</comment>
<dbReference type="AlphaFoldDB" id="A0A2V3DM99"/>
<accession>A0A2V3DM99</accession>
<evidence type="ECO:0008006" key="3">
    <source>
        <dbReference type="Google" id="ProtNLM"/>
    </source>
</evidence>
<keyword evidence="2" id="KW-1185">Reference proteome</keyword>
<name>A0A2V3DM99_9MICC</name>
<dbReference type="OrthoDB" id="4351105at2"/>
<dbReference type="EMBL" id="QHLZ01000016">
    <property type="protein sequence ID" value="PXA64063.1"/>
    <property type="molecule type" value="Genomic_DNA"/>
</dbReference>
<dbReference type="Proteomes" id="UP000246303">
    <property type="component" value="Unassembled WGS sequence"/>
</dbReference>
<reference evidence="1 2" key="1">
    <citation type="submission" date="2018-05" db="EMBL/GenBank/DDBJ databases">
        <title>Genetic diversity of glacier-inhabiting Cryobacterium bacteria in China and description of Cryobacterium mengkeensis sp. nov. and Arthrobacter glacialis sp. nov.</title>
        <authorList>
            <person name="Liu Q."/>
            <person name="Xin Y.-H."/>
        </authorList>
    </citation>
    <scope>NUCLEOTIDE SEQUENCE [LARGE SCALE GENOMIC DNA]</scope>
    <source>
        <strain evidence="1 2">GP3</strain>
    </source>
</reference>